<comment type="caution">
    <text evidence="2">The sequence shown here is derived from an EMBL/GenBank/DDBJ whole genome shotgun (WGS) entry which is preliminary data.</text>
</comment>
<feature type="compositionally biased region" description="Basic and acidic residues" evidence="1">
    <location>
        <begin position="575"/>
        <end position="606"/>
    </location>
</feature>
<evidence type="ECO:0000313" key="4">
    <source>
        <dbReference type="Proteomes" id="UP000014137"/>
    </source>
</evidence>
<feature type="compositionally biased region" description="Basic and acidic residues" evidence="1">
    <location>
        <begin position="505"/>
        <end position="520"/>
    </location>
</feature>
<protein>
    <recommendedName>
        <fullName evidence="6">WXG100 family type VII secretion target</fullName>
    </recommendedName>
</protein>
<dbReference type="Proteomes" id="UP000014137">
    <property type="component" value="Unassembled WGS sequence"/>
</dbReference>
<feature type="region of interest" description="Disordered" evidence="1">
    <location>
        <begin position="118"/>
        <end position="144"/>
    </location>
</feature>
<dbReference type="RefSeq" id="WP_005166837.1">
    <property type="nucleotide sequence ID" value="NZ_ANMG01000093.1"/>
</dbReference>
<dbReference type="OrthoDB" id="3692636at2"/>
<feature type="compositionally biased region" description="Basic and acidic residues" evidence="1">
    <location>
        <begin position="533"/>
        <end position="550"/>
    </location>
</feature>
<evidence type="ECO:0008006" key="6">
    <source>
        <dbReference type="Google" id="ProtNLM"/>
    </source>
</evidence>
<feature type="compositionally biased region" description="Gly residues" evidence="1">
    <location>
        <begin position="416"/>
        <end position="442"/>
    </location>
</feature>
<dbReference type="EMBL" id="MUXN01000014">
    <property type="protein sequence ID" value="OOC04981.1"/>
    <property type="molecule type" value="Genomic_DNA"/>
</dbReference>
<proteinExistence type="predicted"/>
<feature type="compositionally biased region" description="Basic and acidic residues" evidence="1">
    <location>
        <begin position="488"/>
        <end position="497"/>
    </location>
</feature>
<feature type="compositionally biased region" description="Low complexity" evidence="1">
    <location>
        <begin position="699"/>
        <end position="731"/>
    </location>
</feature>
<accession>M2NKE8</accession>
<reference evidence="2 4" key="1">
    <citation type="submission" date="2012-10" db="EMBL/GenBank/DDBJ databases">
        <title>Genome assembly of Amycolatopsis azurea DSM 43854.</title>
        <authorList>
            <person name="Khatri I."/>
            <person name="Kaur I."/>
            <person name="Subramanian S."/>
            <person name="Mayilraj S."/>
        </authorList>
    </citation>
    <scope>NUCLEOTIDE SEQUENCE [LARGE SCALE GENOMIC DNA]</scope>
    <source>
        <strain evidence="2 4">DSM 43854</strain>
    </source>
</reference>
<dbReference type="PATRIC" id="fig|1238180.3.peg.7724"/>
<feature type="compositionally biased region" description="Acidic residues" evidence="1">
    <location>
        <begin position="825"/>
        <end position="834"/>
    </location>
</feature>
<feature type="compositionally biased region" description="Polar residues" evidence="1">
    <location>
        <begin position="135"/>
        <end position="144"/>
    </location>
</feature>
<dbReference type="AlphaFoldDB" id="M2NKE8"/>
<feature type="compositionally biased region" description="Gly residues" evidence="1">
    <location>
        <begin position="773"/>
        <end position="796"/>
    </location>
</feature>
<evidence type="ECO:0000313" key="5">
    <source>
        <dbReference type="Proteomes" id="UP000188551"/>
    </source>
</evidence>
<dbReference type="EMBL" id="ANMG01000093">
    <property type="protein sequence ID" value="EMD22624.1"/>
    <property type="molecule type" value="Genomic_DNA"/>
</dbReference>
<evidence type="ECO:0000313" key="3">
    <source>
        <dbReference type="EMBL" id="OOC04981.1"/>
    </source>
</evidence>
<evidence type="ECO:0000313" key="2">
    <source>
        <dbReference type="EMBL" id="EMD22624.1"/>
    </source>
</evidence>
<reference evidence="3 5" key="2">
    <citation type="submission" date="2017-02" db="EMBL/GenBank/DDBJ databases">
        <title>Amycolatopsis azurea DSM 43854 draft genome.</title>
        <authorList>
            <person name="Mayilraj S."/>
        </authorList>
    </citation>
    <scope>NUCLEOTIDE SEQUENCE [LARGE SCALE GENOMIC DNA]</scope>
    <source>
        <strain evidence="3 5">DSM 43854</strain>
    </source>
</reference>
<feature type="region of interest" description="Disordered" evidence="1">
    <location>
        <begin position="404"/>
        <end position="834"/>
    </location>
</feature>
<gene>
    <name evidence="3" type="ORF">B0293_18760</name>
    <name evidence="2" type="ORF">C791_8338</name>
</gene>
<keyword evidence="5" id="KW-1185">Reference proteome</keyword>
<sequence length="834" mass="86198">MTAKEEDDLPTRAEVEQIINDERIPWDVRRDLALQYIDYIEDEDPDEVGFASDEDKNGFRDAVKAQMKISEGDLNGNNVWGGMLSDTQLINSLEDSVQVAYGNAKGYVDKFAAEDRQANQKANTDARAGLDQMASKASATNPAAETSDQILDFGKPSFHNIEIFVPLYNRSVAAVHSGTPADINQLRELYDQQRKIPFGKFAAGADEFTKLKDAVATSSGDVSGEMKKNLGGWEGAAADQARTYQQNYEAKTKVVSDGAEHAAVAMMTAAGSVAKFCRDKADWMIKASCDSLGQVTPQDLDRIIRIAELGSNASQDDFKHCSKFLDQQSRDMINDDDCDLDDETIDHIIGQVKSYLSGTFNTFYTKYLTDFRTMCGNTHTAVAGAWQGLTDFFSKLEENPFVGLDSAAGTTDSGFKSGGGSDDGSGRTGGSGPGTGSGGGGNTTPIGDAKPPAPPAPPSPPDPNINPVTDKPLELDPETGEAYPIDPRTGEAVKPEGPETVTVEQGDHKISMAEPGKDGKMGISVDDGTGQAKDYKLDFGDSRPLPDDTPNRGPGGDATAGGAIHRDSAQPPDAPRADDQAFKPGPDGKIHIEDGGLKITAERPDGPDGPTRVTVEDGSGKPTTYTLGEESPTAKTAAGAGGGAPDARPDAAVPAGRHAAEAVPGQPVEAAAREHAQAAPEVTSSAPHAGDQSVRTHEIPTAAEVPAAAAEQTTPATASDSTSPQSLGNPLGDDDGLGETSDPAGAGGGAATSSTSGLGSAPGGTGDQTAAAMGGGMGMMGGGMMGGAGAGGGGGEDQQRNSSGYRVDGGLFETATSSSRISGSLDDDGVIGFR</sequence>
<organism evidence="2 4">
    <name type="scientific">Amycolatopsis azurea DSM 43854</name>
    <dbReference type="NCBI Taxonomy" id="1238180"/>
    <lineage>
        <taxon>Bacteria</taxon>
        <taxon>Bacillati</taxon>
        <taxon>Actinomycetota</taxon>
        <taxon>Actinomycetes</taxon>
        <taxon>Pseudonocardiales</taxon>
        <taxon>Pseudonocardiaceae</taxon>
        <taxon>Amycolatopsis</taxon>
    </lineage>
</organism>
<dbReference type="Gene3D" id="1.10.287.1060">
    <property type="entry name" value="ESAT-6-like"/>
    <property type="match status" value="1"/>
</dbReference>
<name>M2NKE8_9PSEU</name>
<dbReference type="Proteomes" id="UP000188551">
    <property type="component" value="Unassembled WGS sequence"/>
</dbReference>
<evidence type="ECO:0000256" key="1">
    <source>
        <dbReference type="SAM" id="MobiDB-lite"/>
    </source>
</evidence>
<feature type="compositionally biased region" description="Pro residues" evidence="1">
    <location>
        <begin position="451"/>
        <end position="464"/>
    </location>
</feature>